<sequence length="325" mass="36351">MAFYTFDMILGGACTTFAVIAIFLHLLNHATHLSVPREQIKIMRAALLVPSYSVCSFLCICFPKAAVYLLPWLDAFQANCLATYFLLLCEYVAPDDPGRDLFFSTIELKDKRAQKKMMNGAKWFRQRWICIFQYVPVSFLVAITTVVTERFGVFCQYKIQPAFAKLWLTVINNISPAVAFTSVVLVALSMKPHMPQHRLIAKLLAVKLVVGLGFVQRIIFWILESTPALNPTDKLTYADLNIGIPALLSCLEMVPISLLVIWAYPVGPYKYGLSGEGCEREPEAHPPRSYQGGFLGVRAFISTASPLETIKGVVFAFKLLVKRGP</sequence>
<keyword evidence="7" id="KW-1185">Reference proteome</keyword>
<dbReference type="AlphaFoldDB" id="C5FBL3"/>
<dbReference type="PANTHER" id="PTHR23423">
    <property type="entry name" value="ORGANIC SOLUTE TRANSPORTER-RELATED"/>
    <property type="match status" value="1"/>
</dbReference>
<keyword evidence="2 5" id="KW-0812">Transmembrane</keyword>
<feature type="transmembrane region" description="Helical" evidence="5">
    <location>
        <begin position="47"/>
        <end position="70"/>
    </location>
</feature>
<feature type="transmembrane region" description="Helical" evidence="5">
    <location>
        <begin position="167"/>
        <end position="188"/>
    </location>
</feature>
<dbReference type="EMBL" id="DS995701">
    <property type="protein sequence ID" value="EEQ27197.1"/>
    <property type="molecule type" value="Genomic_DNA"/>
</dbReference>
<dbReference type="STRING" id="554155.C5FBL3"/>
<dbReference type="VEuPathDB" id="FungiDB:MCYG_00085"/>
<dbReference type="OMA" id="IIKPIMA"/>
<proteinExistence type="predicted"/>
<evidence type="ECO:0000256" key="1">
    <source>
        <dbReference type="ARBA" id="ARBA00004141"/>
    </source>
</evidence>
<feature type="transmembrane region" description="Helical" evidence="5">
    <location>
        <begin position="6"/>
        <end position="27"/>
    </location>
</feature>
<feature type="transmembrane region" description="Helical" evidence="5">
    <location>
        <begin position="128"/>
        <end position="147"/>
    </location>
</feature>
<comment type="subcellular location">
    <subcellularLocation>
        <location evidence="1">Membrane</location>
        <topology evidence="1">Multi-pass membrane protein</topology>
    </subcellularLocation>
</comment>
<dbReference type="Proteomes" id="UP000002035">
    <property type="component" value="Unassembled WGS sequence"/>
</dbReference>
<evidence type="ECO:0000256" key="5">
    <source>
        <dbReference type="SAM" id="Phobius"/>
    </source>
</evidence>
<gene>
    <name evidence="6" type="ORF">MCYG_00085</name>
</gene>
<evidence type="ECO:0000313" key="6">
    <source>
        <dbReference type="EMBL" id="EEQ27197.1"/>
    </source>
</evidence>
<dbReference type="GeneID" id="9223435"/>
<feature type="transmembrane region" description="Helical" evidence="5">
    <location>
        <begin position="76"/>
        <end position="93"/>
    </location>
</feature>
<accession>C5FBL3</accession>
<dbReference type="SMART" id="SM01417">
    <property type="entry name" value="Solute_trans_a"/>
    <property type="match status" value="1"/>
</dbReference>
<evidence type="ECO:0000256" key="2">
    <source>
        <dbReference type="ARBA" id="ARBA00022692"/>
    </source>
</evidence>
<keyword evidence="3 5" id="KW-1133">Transmembrane helix</keyword>
<dbReference type="HOGENOM" id="CLU_012923_5_0_1"/>
<feature type="transmembrane region" description="Helical" evidence="5">
    <location>
        <begin position="242"/>
        <end position="264"/>
    </location>
</feature>
<keyword evidence="4 5" id="KW-0472">Membrane</keyword>
<feature type="transmembrane region" description="Helical" evidence="5">
    <location>
        <begin position="200"/>
        <end position="222"/>
    </location>
</feature>
<dbReference type="GO" id="GO:0016020">
    <property type="term" value="C:membrane"/>
    <property type="evidence" value="ECO:0007669"/>
    <property type="project" value="UniProtKB-SubCell"/>
</dbReference>
<evidence type="ECO:0000256" key="4">
    <source>
        <dbReference type="ARBA" id="ARBA00023136"/>
    </source>
</evidence>
<evidence type="ECO:0000313" key="7">
    <source>
        <dbReference type="Proteomes" id="UP000002035"/>
    </source>
</evidence>
<evidence type="ECO:0000256" key="3">
    <source>
        <dbReference type="ARBA" id="ARBA00022989"/>
    </source>
</evidence>
<protein>
    <submittedName>
        <fullName evidence="6">Uncharacterized protein</fullName>
    </submittedName>
</protein>
<dbReference type="RefSeq" id="XP_002849981.1">
    <property type="nucleotide sequence ID" value="XM_002849935.1"/>
</dbReference>
<dbReference type="eggNOG" id="KOG2641">
    <property type="taxonomic scope" value="Eukaryota"/>
</dbReference>
<dbReference type="Pfam" id="PF03619">
    <property type="entry name" value="Solute_trans_a"/>
    <property type="match status" value="1"/>
</dbReference>
<name>C5FBL3_ARTOC</name>
<dbReference type="InterPro" id="IPR005178">
    <property type="entry name" value="Ostalpha/TMEM184C"/>
</dbReference>
<reference evidence="7" key="1">
    <citation type="journal article" date="2012" name="MBio">
        <title>Comparative genome analysis of Trichophyton rubrum and related dermatophytes reveals candidate genes involved in infection.</title>
        <authorList>
            <person name="Martinez D.A."/>
            <person name="Oliver B.G."/>
            <person name="Graeser Y."/>
            <person name="Goldberg J.M."/>
            <person name="Li W."/>
            <person name="Martinez-Rossi N.M."/>
            <person name="Monod M."/>
            <person name="Shelest E."/>
            <person name="Barton R.C."/>
            <person name="Birch E."/>
            <person name="Brakhage A.A."/>
            <person name="Chen Z."/>
            <person name="Gurr S.J."/>
            <person name="Heiman D."/>
            <person name="Heitman J."/>
            <person name="Kosti I."/>
            <person name="Rossi A."/>
            <person name="Saif S."/>
            <person name="Samalova M."/>
            <person name="Saunders C.W."/>
            <person name="Shea T."/>
            <person name="Summerbell R.C."/>
            <person name="Xu J."/>
            <person name="Young S."/>
            <person name="Zeng Q."/>
            <person name="Birren B.W."/>
            <person name="Cuomo C.A."/>
            <person name="White T.C."/>
        </authorList>
    </citation>
    <scope>NUCLEOTIDE SEQUENCE [LARGE SCALE GENOMIC DNA]</scope>
    <source>
        <strain evidence="7">ATCC MYA-4605 / CBS 113480</strain>
    </source>
</reference>
<dbReference type="OrthoDB" id="5348404at2759"/>
<organism evidence="6 7">
    <name type="scientific">Arthroderma otae (strain ATCC MYA-4605 / CBS 113480)</name>
    <name type="common">Microsporum canis</name>
    <dbReference type="NCBI Taxonomy" id="554155"/>
    <lineage>
        <taxon>Eukaryota</taxon>
        <taxon>Fungi</taxon>
        <taxon>Dikarya</taxon>
        <taxon>Ascomycota</taxon>
        <taxon>Pezizomycotina</taxon>
        <taxon>Eurotiomycetes</taxon>
        <taxon>Eurotiomycetidae</taxon>
        <taxon>Onygenales</taxon>
        <taxon>Arthrodermataceae</taxon>
        <taxon>Microsporum</taxon>
    </lineage>
</organism>